<comment type="caution">
    <text evidence="1">The sequence shown here is derived from an EMBL/GenBank/DDBJ whole genome shotgun (WGS) entry which is preliminary data.</text>
</comment>
<dbReference type="EMBL" id="QKYT01000629">
    <property type="protein sequence ID" value="RIA82797.1"/>
    <property type="molecule type" value="Genomic_DNA"/>
</dbReference>
<accession>A0A397SFP3</accession>
<gene>
    <name evidence="1" type="ORF">C1645_880848</name>
</gene>
<evidence type="ECO:0000313" key="2">
    <source>
        <dbReference type="Proteomes" id="UP000265703"/>
    </source>
</evidence>
<protein>
    <recommendedName>
        <fullName evidence="3">Protein kinase domain-containing protein</fullName>
    </recommendedName>
</protein>
<dbReference type="InterPro" id="IPR011009">
    <property type="entry name" value="Kinase-like_dom_sf"/>
</dbReference>
<dbReference type="Gene3D" id="1.10.510.10">
    <property type="entry name" value="Transferase(Phosphotransferase) domain 1"/>
    <property type="match status" value="1"/>
</dbReference>
<dbReference type="STRING" id="658196.A0A397SFP3"/>
<evidence type="ECO:0000313" key="1">
    <source>
        <dbReference type="EMBL" id="RIA82797.1"/>
    </source>
</evidence>
<dbReference type="OrthoDB" id="248923at2759"/>
<feature type="non-terminal residue" evidence="1">
    <location>
        <position position="1"/>
    </location>
</feature>
<dbReference type="Proteomes" id="UP000265703">
    <property type="component" value="Unassembled WGS sequence"/>
</dbReference>
<dbReference type="SUPFAM" id="SSF56112">
    <property type="entry name" value="Protein kinase-like (PK-like)"/>
    <property type="match status" value="1"/>
</dbReference>
<name>A0A397SFP3_9GLOM</name>
<organism evidence="1 2">
    <name type="scientific">Glomus cerebriforme</name>
    <dbReference type="NCBI Taxonomy" id="658196"/>
    <lineage>
        <taxon>Eukaryota</taxon>
        <taxon>Fungi</taxon>
        <taxon>Fungi incertae sedis</taxon>
        <taxon>Mucoromycota</taxon>
        <taxon>Glomeromycotina</taxon>
        <taxon>Glomeromycetes</taxon>
        <taxon>Glomerales</taxon>
        <taxon>Glomeraceae</taxon>
        <taxon>Glomus</taxon>
    </lineage>
</organism>
<sequence length="120" mass="13486">MSYVAPEVLRGKPYTQAAADIYSFVLDICEGVRPEINEPEALKCYVDLMKKVLDSNSVNRPNAAGIEDINQNNKSIIHPQAIYTSRLLDPFTKDLPEYIDDKPQCLEHINNNSDCLDCAI</sequence>
<evidence type="ECO:0008006" key="3">
    <source>
        <dbReference type="Google" id="ProtNLM"/>
    </source>
</evidence>
<keyword evidence="2" id="KW-1185">Reference proteome</keyword>
<dbReference type="AlphaFoldDB" id="A0A397SFP3"/>
<reference evidence="1 2" key="1">
    <citation type="submission" date="2018-06" db="EMBL/GenBank/DDBJ databases">
        <title>Comparative genomics reveals the genomic features of Rhizophagus irregularis, R. cerebriforme, R. diaphanum and Gigaspora rosea, and their symbiotic lifestyle signature.</title>
        <authorList>
            <person name="Morin E."/>
            <person name="San Clemente H."/>
            <person name="Chen E.C.H."/>
            <person name="De La Providencia I."/>
            <person name="Hainaut M."/>
            <person name="Kuo A."/>
            <person name="Kohler A."/>
            <person name="Murat C."/>
            <person name="Tang N."/>
            <person name="Roy S."/>
            <person name="Loubradou J."/>
            <person name="Henrissat B."/>
            <person name="Grigoriev I.V."/>
            <person name="Corradi N."/>
            <person name="Roux C."/>
            <person name="Martin F.M."/>
        </authorList>
    </citation>
    <scope>NUCLEOTIDE SEQUENCE [LARGE SCALE GENOMIC DNA]</scope>
    <source>
        <strain evidence="1 2">DAOM 227022</strain>
    </source>
</reference>
<proteinExistence type="predicted"/>